<dbReference type="EMBL" id="CP107006">
    <property type="protein sequence ID" value="UYQ93554.1"/>
    <property type="molecule type" value="Genomic_DNA"/>
</dbReference>
<proteinExistence type="predicted"/>
<protein>
    <submittedName>
        <fullName evidence="2">Uncharacterized protein</fullName>
    </submittedName>
</protein>
<keyword evidence="3" id="KW-1185">Reference proteome</keyword>
<organism evidence="2 3">
    <name type="scientific">Chitinophaga horti</name>
    <dbReference type="NCBI Taxonomy" id="2920382"/>
    <lineage>
        <taxon>Bacteria</taxon>
        <taxon>Pseudomonadati</taxon>
        <taxon>Bacteroidota</taxon>
        <taxon>Chitinophagia</taxon>
        <taxon>Chitinophagales</taxon>
        <taxon>Chitinophagaceae</taxon>
        <taxon>Chitinophaga</taxon>
    </lineage>
</organism>
<evidence type="ECO:0000256" key="1">
    <source>
        <dbReference type="SAM" id="Phobius"/>
    </source>
</evidence>
<name>A0ABY6J5H8_9BACT</name>
<sequence length="152" mass="17146">MIKRIPFLRRWRIFLQHTFANILFLAIGLPFAGLPGTTFDFETAYQVVAGCALTAFILVDYALLFALASAGMKPEQHTRWMIASMLPQLIIVAGATIIALTIQLWPRISALPLLVNAVLAAVYMALMRRRYREEAQREQANQSITEINAQRL</sequence>
<dbReference type="Proteomes" id="UP001162741">
    <property type="component" value="Chromosome"/>
</dbReference>
<feature type="transmembrane region" description="Helical" evidence="1">
    <location>
        <begin position="108"/>
        <end position="127"/>
    </location>
</feature>
<feature type="transmembrane region" description="Helical" evidence="1">
    <location>
        <begin position="12"/>
        <end position="32"/>
    </location>
</feature>
<evidence type="ECO:0000313" key="2">
    <source>
        <dbReference type="EMBL" id="UYQ93554.1"/>
    </source>
</evidence>
<gene>
    <name evidence="2" type="ORF">MKQ68_00370</name>
</gene>
<dbReference type="RefSeq" id="WP_244837467.1">
    <property type="nucleotide sequence ID" value="NZ_CP107006.1"/>
</dbReference>
<feature type="transmembrane region" description="Helical" evidence="1">
    <location>
        <begin position="44"/>
        <end position="68"/>
    </location>
</feature>
<accession>A0ABY6J5H8</accession>
<feature type="transmembrane region" description="Helical" evidence="1">
    <location>
        <begin position="80"/>
        <end position="102"/>
    </location>
</feature>
<reference evidence="2" key="1">
    <citation type="submission" date="2022-10" db="EMBL/GenBank/DDBJ databases">
        <title>Chitinophaga sp. nov., isolated from soil.</title>
        <authorList>
            <person name="Jeon C.O."/>
        </authorList>
    </citation>
    <scope>NUCLEOTIDE SEQUENCE</scope>
    <source>
        <strain evidence="2">R8</strain>
    </source>
</reference>
<keyword evidence="1" id="KW-0812">Transmembrane</keyword>
<keyword evidence="1" id="KW-1133">Transmembrane helix</keyword>
<evidence type="ECO:0000313" key="3">
    <source>
        <dbReference type="Proteomes" id="UP001162741"/>
    </source>
</evidence>
<keyword evidence="1" id="KW-0472">Membrane</keyword>